<dbReference type="GeneID" id="18829087"/>
<gene>
    <name evidence="2" type="ORF">AGABI1DRAFT_34284</name>
</gene>
<reference evidence="3" key="1">
    <citation type="journal article" date="2012" name="Proc. Natl. Acad. Sci. U.S.A.">
        <title>Genome sequence of the button mushroom Agaricus bisporus reveals mechanisms governing adaptation to a humic-rich ecological niche.</title>
        <authorList>
            <person name="Morin E."/>
            <person name="Kohler A."/>
            <person name="Baker A.R."/>
            <person name="Foulongne-Oriol M."/>
            <person name="Lombard V."/>
            <person name="Nagy L.G."/>
            <person name="Ohm R.A."/>
            <person name="Patyshakuliyeva A."/>
            <person name="Brun A."/>
            <person name="Aerts A.L."/>
            <person name="Bailey A.M."/>
            <person name="Billette C."/>
            <person name="Coutinho P.M."/>
            <person name="Deakin G."/>
            <person name="Doddapaneni H."/>
            <person name="Floudas D."/>
            <person name="Grimwood J."/>
            <person name="Hilden K."/>
            <person name="Kuees U."/>
            <person name="LaButti K.M."/>
            <person name="Lapidus A."/>
            <person name="Lindquist E.A."/>
            <person name="Lucas S.M."/>
            <person name="Murat C."/>
            <person name="Riley R.W."/>
            <person name="Salamov A.A."/>
            <person name="Schmutz J."/>
            <person name="Subramanian V."/>
            <person name="Woesten H.A.B."/>
            <person name="Xu J."/>
            <person name="Eastwood D.C."/>
            <person name="Foster G.D."/>
            <person name="Sonnenberg A.S."/>
            <person name="Cullen D."/>
            <person name="de Vries R.P."/>
            <person name="Lundell T."/>
            <person name="Hibbett D.S."/>
            <person name="Henrissat B."/>
            <person name="Burton K.S."/>
            <person name="Kerrigan R.W."/>
            <person name="Challen M.P."/>
            <person name="Grigoriev I.V."/>
            <person name="Martin F."/>
        </authorList>
    </citation>
    <scope>NUCLEOTIDE SEQUENCE [LARGE SCALE GENOMIC DNA]</scope>
    <source>
        <strain evidence="3">JB137-S8 / ATCC MYA-4627 / FGSC 10392</strain>
    </source>
</reference>
<dbReference type="KEGG" id="abp:AGABI1DRAFT34284"/>
<dbReference type="EMBL" id="JH971386">
    <property type="protein sequence ID" value="EKM82297.1"/>
    <property type="molecule type" value="Genomic_DNA"/>
</dbReference>
<feature type="compositionally biased region" description="Polar residues" evidence="1">
    <location>
        <begin position="184"/>
        <end position="203"/>
    </location>
</feature>
<dbReference type="OrthoDB" id="3249359at2759"/>
<dbReference type="Proteomes" id="UP000008493">
    <property type="component" value="Unassembled WGS sequence"/>
</dbReference>
<dbReference type="InParanoid" id="K5XGB4"/>
<keyword evidence="3" id="KW-1185">Reference proteome</keyword>
<dbReference type="OMA" id="MPLVIQP"/>
<proteinExistence type="predicted"/>
<feature type="region of interest" description="Disordered" evidence="1">
    <location>
        <begin position="180"/>
        <end position="203"/>
    </location>
</feature>
<dbReference type="STRING" id="597362.K5XGB4"/>
<protein>
    <recommendedName>
        <fullName evidence="4">BTB domain-containing protein</fullName>
    </recommendedName>
</protein>
<organism evidence="2 3">
    <name type="scientific">Agaricus bisporus var. burnettii (strain JB137-S8 / ATCC MYA-4627 / FGSC 10392)</name>
    <name type="common">White button mushroom</name>
    <dbReference type="NCBI Taxonomy" id="597362"/>
    <lineage>
        <taxon>Eukaryota</taxon>
        <taxon>Fungi</taxon>
        <taxon>Dikarya</taxon>
        <taxon>Basidiomycota</taxon>
        <taxon>Agaricomycotina</taxon>
        <taxon>Agaricomycetes</taxon>
        <taxon>Agaricomycetidae</taxon>
        <taxon>Agaricales</taxon>
        <taxon>Agaricineae</taxon>
        <taxon>Agaricaceae</taxon>
        <taxon>Agaricus</taxon>
    </lineage>
</organism>
<dbReference type="eggNOG" id="ENOG502SM5B">
    <property type="taxonomic scope" value="Eukaryota"/>
</dbReference>
<evidence type="ECO:0000313" key="2">
    <source>
        <dbReference type="EMBL" id="EKM82297.1"/>
    </source>
</evidence>
<sequence length="314" mass="35174">MLAMSDSGLRKHSIYWFDDASLVLHVQAVLFRVHLPLLERHSPFIASLEKMTSSYEQIPIVIESSVPLVYVTFGDERPVRDTDVEALLEHMYHDLPLSSDSPFERVVAVLRSSSPSQLHLPALHAKAKQYFSSMFTTKMLATSTLGDLHEALSIARSLRLESILKVVLYQIMVSSNLDDETAHPTDTQMTNASQPLSSQSATSTENTDIQLCKSLMTQIIDYFTPILFTPAATPHMTCTDVFADTWMPLVISPAIENDGVYKPIETLERMKQIDWASHGLCGACVAEKCEEWSEEQENVWALVEKLLKAESSII</sequence>
<dbReference type="HOGENOM" id="CLU_048296_2_0_1"/>
<accession>K5XGB4</accession>
<dbReference type="AlphaFoldDB" id="K5XGB4"/>
<evidence type="ECO:0000313" key="3">
    <source>
        <dbReference type="Proteomes" id="UP000008493"/>
    </source>
</evidence>
<dbReference type="RefSeq" id="XP_007326076.1">
    <property type="nucleotide sequence ID" value="XM_007326014.1"/>
</dbReference>
<evidence type="ECO:0008006" key="4">
    <source>
        <dbReference type="Google" id="ProtNLM"/>
    </source>
</evidence>
<name>K5XGB4_AGABU</name>
<evidence type="ECO:0000256" key="1">
    <source>
        <dbReference type="SAM" id="MobiDB-lite"/>
    </source>
</evidence>